<dbReference type="EMBL" id="JAUIZM010000009">
    <property type="protein sequence ID" value="KAK1366858.1"/>
    <property type="molecule type" value="Genomic_DNA"/>
</dbReference>
<evidence type="ECO:0000313" key="3">
    <source>
        <dbReference type="Proteomes" id="UP001237642"/>
    </source>
</evidence>
<evidence type="ECO:0000313" key="2">
    <source>
        <dbReference type="EMBL" id="KAK1366858.1"/>
    </source>
</evidence>
<reference evidence="2" key="1">
    <citation type="submission" date="2023-02" db="EMBL/GenBank/DDBJ databases">
        <title>Genome of toxic invasive species Heracleum sosnowskyi carries increased number of genes despite the absence of recent whole-genome duplications.</title>
        <authorList>
            <person name="Schelkunov M."/>
            <person name="Shtratnikova V."/>
            <person name="Makarenko M."/>
            <person name="Klepikova A."/>
            <person name="Omelchenko D."/>
            <person name="Novikova G."/>
            <person name="Obukhova E."/>
            <person name="Bogdanov V."/>
            <person name="Penin A."/>
            <person name="Logacheva M."/>
        </authorList>
    </citation>
    <scope>NUCLEOTIDE SEQUENCE</scope>
    <source>
        <strain evidence="2">Hsosn_3</strain>
        <tissue evidence="2">Leaf</tissue>
    </source>
</reference>
<sequence>MVNTAATKSSRIAKETPWRKMSNRSGKLRKEEEKVEILKRKRASENEGSKVYKKRKMTRPVLIMEKKIPLPDFYKMSRKRRAYSIEDEDDDDITVMEVYKKIKRNKLPMSRGVRRRPMSSVKKILLRKDKEEEEIIEMSSSLPVSKKETEIIEMSSSSPIPKKGKGDEIVEMNSSSALDEKQSCFHGAGKLFDPSSEEDSEEEKKHARRSPILVKRFSDRIILESSEIEESEPEPESEEELLRECDRNEIDHSYNYVLKKRFRALTNFKNPEKVYYKSGTHYYPIDHVLHDPKYPLTTLTKLALKTYNDIQGTQYEFVGFVKAYRRFTGAACYWIRFKACVLGQDAINFQTFTIEEIPDRKTNVVTVRVESVFPLPPC</sequence>
<proteinExistence type="predicted"/>
<dbReference type="Proteomes" id="UP001237642">
    <property type="component" value="Unassembled WGS sequence"/>
</dbReference>
<feature type="compositionally biased region" description="Polar residues" evidence="1">
    <location>
        <begin position="1"/>
        <end position="10"/>
    </location>
</feature>
<name>A0AAD8MC74_9APIA</name>
<keyword evidence="3" id="KW-1185">Reference proteome</keyword>
<dbReference type="AlphaFoldDB" id="A0AAD8MC74"/>
<feature type="region of interest" description="Disordered" evidence="1">
    <location>
        <begin position="1"/>
        <end position="37"/>
    </location>
</feature>
<organism evidence="2 3">
    <name type="scientific">Heracleum sosnowskyi</name>
    <dbReference type="NCBI Taxonomy" id="360622"/>
    <lineage>
        <taxon>Eukaryota</taxon>
        <taxon>Viridiplantae</taxon>
        <taxon>Streptophyta</taxon>
        <taxon>Embryophyta</taxon>
        <taxon>Tracheophyta</taxon>
        <taxon>Spermatophyta</taxon>
        <taxon>Magnoliopsida</taxon>
        <taxon>eudicotyledons</taxon>
        <taxon>Gunneridae</taxon>
        <taxon>Pentapetalae</taxon>
        <taxon>asterids</taxon>
        <taxon>campanulids</taxon>
        <taxon>Apiales</taxon>
        <taxon>Apiaceae</taxon>
        <taxon>Apioideae</taxon>
        <taxon>apioid superclade</taxon>
        <taxon>Tordylieae</taxon>
        <taxon>Tordyliinae</taxon>
        <taxon>Heracleum</taxon>
    </lineage>
</organism>
<gene>
    <name evidence="2" type="ORF">POM88_042419</name>
</gene>
<accession>A0AAD8MC74</accession>
<comment type="caution">
    <text evidence="2">The sequence shown here is derived from an EMBL/GenBank/DDBJ whole genome shotgun (WGS) entry which is preliminary data.</text>
</comment>
<feature type="region of interest" description="Disordered" evidence="1">
    <location>
        <begin position="188"/>
        <end position="208"/>
    </location>
</feature>
<feature type="compositionally biased region" description="Basic and acidic residues" evidence="1">
    <location>
        <begin position="28"/>
        <end position="37"/>
    </location>
</feature>
<protein>
    <submittedName>
        <fullName evidence="2">Uncharacterized protein</fullName>
    </submittedName>
</protein>
<reference evidence="2" key="2">
    <citation type="submission" date="2023-05" db="EMBL/GenBank/DDBJ databases">
        <authorList>
            <person name="Schelkunov M.I."/>
        </authorList>
    </citation>
    <scope>NUCLEOTIDE SEQUENCE</scope>
    <source>
        <strain evidence="2">Hsosn_3</strain>
        <tissue evidence="2">Leaf</tissue>
    </source>
</reference>
<evidence type="ECO:0000256" key="1">
    <source>
        <dbReference type="SAM" id="MobiDB-lite"/>
    </source>
</evidence>